<accession>A0ABQ3WGY1</accession>
<keyword evidence="4" id="KW-0456">Lyase</keyword>
<dbReference type="EMBL" id="BOMF01000055">
    <property type="protein sequence ID" value="GID45499.1"/>
    <property type="molecule type" value="Genomic_DNA"/>
</dbReference>
<sequence>MLDLTNLFGANRFMAILRGAASAEKAVEQANTAWDLGIELVEIPIGEKSEVGYLAAVVEAGHRRGKVVGAGTVITATHVAMAAAAGARYTVAPGFDPAVREASRSAGLPHLPGVATPSEVQQAWVAGCEWVKVFPASTLGPQWFSAIKGPFPRMRYLATGGVSLDAAAGYLDAGADIVAFGASAFKPDRTDDLVALLEKYR</sequence>
<dbReference type="PANTHER" id="PTHR30246:SF1">
    <property type="entry name" value="2-DEHYDRO-3-DEOXY-6-PHOSPHOGALACTONATE ALDOLASE-RELATED"/>
    <property type="match status" value="1"/>
</dbReference>
<dbReference type="Gene3D" id="3.20.20.70">
    <property type="entry name" value="Aldolase class I"/>
    <property type="match status" value="1"/>
</dbReference>
<gene>
    <name evidence="6" type="ORF">Aca07nite_27740</name>
</gene>
<proteinExistence type="inferred from homology"/>
<dbReference type="Pfam" id="PF01081">
    <property type="entry name" value="Aldolase"/>
    <property type="match status" value="1"/>
</dbReference>
<evidence type="ECO:0000313" key="6">
    <source>
        <dbReference type="EMBL" id="GID45499.1"/>
    </source>
</evidence>
<protein>
    <submittedName>
        <fullName evidence="6">Ketohydroxyglutarate aldolase</fullName>
    </submittedName>
</protein>
<organism evidence="6">
    <name type="scientific">Actinoplanes campanulatus</name>
    <dbReference type="NCBI Taxonomy" id="113559"/>
    <lineage>
        <taxon>Bacteria</taxon>
        <taxon>Bacillati</taxon>
        <taxon>Actinomycetota</taxon>
        <taxon>Actinomycetes</taxon>
        <taxon>Micromonosporales</taxon>
        <taxon>Micromonosporaceae</taxon>
        <taxon>Actinoplanes</taxon>
    </lineage>
</organism>
<comment type="pathway">
    <text evidence="1">Carbohydrate acid metabolism.</text>
</comment>
<dbReference type="SUPFAM" id="SSF51569">
    <property type="entry name" value="Aldolase"/>
    <property type="match status" value="1"/>
</dbReference>
<comment type="caution">
    <text evidence="6">The sequence shown here is derived from an EMBL/GenBank/DDBJ whole genome shotgun (WGS) entry which is preliminary data.</text>
</comment>
<dbReference type="InterPro" id="IPR000887">
    <property type="entry name" value="Aldlse_KDPG_KHG"/>
</dbReference>
<dbReference type="CDD" id="cd00452">
    <property type="entry name" value="KDPG_aldolase"/>
    <property type="match status" value="1"/>
</dbReference>
<evidence type="ECO:0000256" key="4">
    <source>
        <dbReference type="ARBA" id="ARBA00023239"/>
    </source>
</evidence>
<reference evidence="6" key="1">
    <citation type="submission" date="2021-01" db="EMBL/GenBank/DDBJ databases">
        <title>Whole genome shotgun sequence of Actinoplanes capillaceus NBRC 16408.</title>
        <authorList>
            <person name="Komaki H."/>
            <person name="Tamura T."/>
        </authorList>
    </citation>
    <scope>NUCLEOTIDE SEQUENCE [LARGE SCALE GENOMIC DNA]</scope>
    <source>
        <strain evidence="6">NBRC 16408</strain>
    </source>
</reference>
<keyword evidence="5" id="KW-0119">Carbohydrate metabolism</keyword>
<dbReference type="RefSeq" id="WP_204295995.1">
    <property type="nucleotide sequence ID" value="NZ_BAAAGQ010000041.1"/>
</dbReference>
<dbReference type="InterPro" id="IPR013785">
    <property type="entry name" value="Aldolase_TIM"/>
</dbReference>
<evidence type="ECO:0000256" key="5">
    <source>
        <dbReference type="ARBA" id="ARBA00023277"/>
    </source>
</evidence>
<comment type="subunit">
    <text evidence="3">Homotrimer.</text>
</comment>
<name>A0ABQ3WGY1_9ACTN</name>
<evidence type="ECO:0000256" key="1">
    <source>
        <dbReference type="ARBA" id="ARBA00004761"/>
    </source>
</evidence>
<dbReference type="PANTHER" id="PTHR30246">
    <property type="entry name" value="2-KETO-3-DEOXY-6-PHOSPHOGLUCONATE ALDOLASE"/>
    <property type="match status" value="1"/>
</dbReference>
<evidence type="ECO:0000256" key="2">
    <source>
        <dbReference type="ARBA" id="ARBA00006906"/>
    </source>
</evidence>
<comment type="similarity">
    <text evidence="2">Belongs to the KHG/KDPG aldolase family.</text>
</comment>
<evidence type="ECO:0000256" key="3">
    <source>
        <dbReference type="ARBA" id="ARBA00011233"/>
    </source>
</evidence>